<dbReference type="PANTHER" id="PTHR31614:SF20">
    <property type="entry name" value="POLLEN PROTEIN OLE E I-LIKE PROTEIN"/>
    <property type="match status" value="1"/>
</dbReference>
<dbReference type="Proteomes" id="UP000265566">
    <property type="component" value="Chromosome 2"/>
</dbReference>
<evidence type="ECO:0000313" key="5">
    <source>
        <dbReference type="Proteomes" id="UP000265566"/>
    </source>
</evidence>
<comment type="caution">
    <text evidence="4">The sequence shown here is derived from an EMBL/GenBank/DDBJ whole genome shotgun (WGS) entry which is preliminary data.</text>
</comment>
<keyword evidence="3" id="KW-0732">Signal</keyword>
<proteinExistence type="inferred from homology"/>
<dbReference type="PANTHER" id="PTHR31614">
    <property type="entry name" value="PROTEIN DOWNSTREAM OF FLC-RELATED"/>
    <property type="match status" value="1"/>
</dbReference>
<dbReference type="Gramene" id="rna11119">
    <property type="protein sequence ID" value="RHN74975.1"/>
    <property type="gene ID" value="gene11119"/>
</dbReference>
<dbReference type="OrthoDB" id="1392797at2759"/>
<feature type="signal peptide" evidence="3">
    <location>
        <begin position="1"/>
        <end position="22"/>
    </location>
</feature>
<accession>A0A396JEW7</accession>
<feature type="chain" id="PRO_5017418291" evidence="3">
    <location>
        <begin position="23"/>
        <end position="174"/>
    </location>
</feature>
<protein>
    <submittedName>
        <fullName evidence="4">Putative pollen allergen Ole e 1 family, immunoglobulin-like protein</fullName>
    </submittedName>
</protein>
<comment type="similarity">
    <text evidence="1">Belongs to the Ole e I family.</text>
</comment>
<dbReference type="AlphaFoldDB" id="A0A396JEW7"/>
<evidence type="ECO:0000256" key="2">
    <source>
        <dbReference type="ARBA" id="ARBA00023157"/>
    </source>
</evidence>
<gene>
    <name evidence="4" type="ORF">MtrunA17_Chr2g0316151</name>
</gene>
<dbReference type="EMBL" id="PSQE01000002">
    <property type="protein sequence ID" value="RHN74975.1"/>
    <property type="molecule type" value="Genomic_DNA"/>
</dbReference>
<sequence>MARSFVVVALIVSAFCFSSVLAARVAPNDVPTTNAAANKDDFFIVVGQIYCDPCGFQFESRLSKPLAGVKVTLECTKGDKNVTFVKESTTDETGTYNIECKGDHEEEVCKVNAVNEKGNCRKIMDNESDMIVLTKNMGVPSLVRFVNALGFMTETVDPQCGKVITELGLDKLDD</sequence>
<organism evidence="4 5">
    <name type="scientific">Medicago truncatula</name>
    <name type="common">Barrel medic</name>
    <name type="synonym">Medicago tribuloides</name>
    <dbReference type="NCBI Taxonomy" id="3880"/>
    <lineage>
        <taxon>Eukaryota</taxon>
        <taxon>Viridiplantae</taxon>
        <taxon>Streptophyta</taxon>
        <taxon>Embryophyta</taxon>
        <taxon>Tracheophyta</taxon>
        <taxon>Spermatophyta</taxon>
        <taxon>Magnoliopsida</taxon>
        <taxon>eudicotyledons</taxon>
        <taxon>Gunneridae</taxon>
        <taxon>Pentapetalae</taxon>
        <taxon>rosids</taxon>
        <taxon>fabids</taxon>
        <taxon>Fabales</taxon>
        <taxon>Fabaceae</taxon>
        <taxon>Papilionoideae</taxon>
        <taxon>50 kb inversion clade</taxon>
        <taxon>NPAAA clade</taxon>
        <taxon>Hologalegina</taxon>
        <taxon>IRL clade</taxon>
        <taxon>Trifolieae</taxon>
        <taxon>Medicago</taxon>
    </lineage>
</organism>
<evidence type="ECO:0000313" key="4">
    <source>
        <dbReference type="EMBL" id="RHN74975.1"/>
    </source>
</evidence>
<name>A0A396JEW7_MEDTR</name>
<dbReference type="InterPro" id="IPR006041">
    <property type="entry name" value="Pollen_Ole_e1_allergen"/>
</dbReference>
<dbReference type="Pfam" id="PF01190">
    <property type="entry name" value="Pollen_Ole_e_1"/>
    <property type="match status" value="1"/>
</dbReference>
<reference evidence="5" key="1">
    <citation type="journal article" date="2018" name="Nat. Plants">
        <title>Whole-genome landscape of Medicago truncatula symbiotic genes.</title>
        <authorList>
            <person name="Pecrix Y."/>
            <person name="Staton S.E."/>
            <person name="Sallet E."/>
            <person name="Lelandais-Briere C."/>
            <person name="Moreau S."/>
            <person name="Carrere S."/>
            <person name="Blein T."/>
            <person name="Jardinaud M.F."/>
            <person name="Latrasse D."/>
            <person name="Zouine M."/>
            <person name="Zahm M."/>
            <person name="Kreplak J."/>
            <person name="Mayjonade B."/>
            <person name="Satge C."/>
            <person name="Perez M."/>
            <person name="Cauet S."/>
            <person name="Marande W."/>
            <person name="Chantry-Darmon C."/>
            <person name="Lopez-Roques C."/>
            <person name="Bouchez O."/>
            <person name="Berard A."/>
            <person name="Debelle F."/>
            <person name="Munos S."/>
            <person name="Bendahmane A."/>
            <person name="Berges H."/>
            <person name="Niebel A."/>
            <person name="Buitink J."/>
            <person name="Frugier F."/>
            <person name="Benhamed M."/>
            <person name="Crespi M."/>
            <person name="Gouzy J."/>
            <person name="Gamas P."/>
        </authorList>
    </citation>
    <scope>NUCLEOTIDE SEQUENCE [LARGE SCALE GENOMIC DNA]</scope>
    <source>
        <strain evidence="5">cv. Jemalong A17</strain>
    </source>
</reference>
<evidence type="ECO:0000256" key="1">
    <source>
        <dbReference type="ARBA" id="ARBA00010049"/>
    </source>
</evidence>
<evidence type="ECO:0000256" key="3">
    <source>
        <dbReference type="SAM" id="SignalP"/>
    </source>
</evidence>
<keyword evidence="2" id="KW-1015">Disulfide bond</keyword>